<reference evidence="1 2" key="1">
    <citation type="submission" date="2021-10" db="EMBL/GenBank/DDBJ databases">
        <authorList>
            <person name="Criscuolo A."/>
        </authorList>
    </citation>
    <scope>NUCLEOTIDE SEQUENCE [LARGE SCALE GENOMIC DNA]</scope>
    <source>
        <strain evidence="2">CIP 111883</strain>
    </source>
</reference>
<organism evidence="1 2">
    <name type="scientific">Sutcliffiella rhizosphaerae</name>
    <dbReference type="NCBI Taxonomy" id="2880967"/>
    <lineage>
        <taxon>Bacteria</taxon>
        <taxon>Bacillati</taxon>
        <taxon>Bacillota</taxon>
        <taxon>Bacilli</taxon>
        <taxon>Bacillales</taxon>
        <taxon>Bacillaceae</taxon>
        <taxon>Sutcliffiella</taxon>
    </lineage>
</organism>
<dbReference type="Proteomes" id="UP000789833">
    <property type="component" value="Unassembled WGS sequence"/>
</dbReference>
<dbReference type="InterPro" id="IPR038449">
    <property type="entry name" value="SirA_sf"/>
</dbReference>
<dbReference type="InterPro" id="IPR019683">
    <property type="entry name" value="SirA"/>
</dbReference>
<comment type="caution">
    <text evidence="1">The sequence shown here is derived from an EMBL/GenBank/DDBJ whole genome shotgun (WGS) entry which is preliminary data.</text>
</comment>
<evidence type="ECO:0000313" key="2">
    <source>
        <dbReference type="Proteomes" id="UP000789833"/>
    </source>
</evidence>
<name>A0ABN8AFG2_9BACI</name>
<protein>
    <submittedName>
        <fullName evidence="1">Sporulation inhibitor of replication protein SirA</fullName>
    </submittedName>
</protein>
<dbReference type="Pfam" id="PF10747">
    <property type="entry name" value="SirA"/>
    <property type="match status" value="1"/>
</dbReference>
<dbReference type="Gene3D" id="3.30.310.250">
    <property type="entry name" value="Sporulation inhibitor of replication protein SirA"/>
    <property type="match status" value="1"/>
</dbReference>
<sequence length="141" mass="16758">MREYIIYLIEDEIAKHYSGNEIKLFQLFKQYEQEHDIQSIIKQQIDYVTLTIPTIRLQHSLETALHANKNYNPSQQKIEKIDSMAKLTINEKYLKLTSNGSFEAEAIFFEIIRKLAPFFLAIDTKSNRYGWLQPIKQRKFV</sequence>
<dbReference type="RefSeq" id="WP_230501798.1">
    <property type="nucleotide sequence ID" value="NZ_CAKJTJ010000014.1"/>
</dbReference>
<evidence type="ECO:0000313" key="1">
    <source>
        <dbReference type="EMBL" id="CAG9621848.1"/>
    </source>
</evidence>
<gene>
    <name evidence="1" type="primary">sirA</name>
    <name evidence="1" type="ORF">BACCIP111883_02639</name>
</gene>
<proteinExistence type="predicted"/>
<accession>A0ABN8AFG2</accession>
<dbReference type="EMBL" id="CAKJTJ010000014">
    <property type="protein sequence ID" value="CAG9621848.1"/>
    <property type="molecule type" value="Genomic_DNA"/>
</dbReference>
<keyword evidence="2" id="KW-1185">Reference proteome</keyword>